<organism evidence="2 3">
    <name type="scientific">Pontibacter chinhatensis</name>
    <dbReference type="NCBI Taxonomy" id="1436961"/>
    <lineage>
        <taxon>Bacteria</taxon>
        <taxon>Pseudomonadati</taxon>
        <taxon>Bacteroidota</taxon>
        <taxon>Cytophagia</taxon>
        <taxon>Cytophagales</taxon>
        <taxon>Hymenobacteraceae</taxon>
        <taxon>Pontibacter</taxon>
    </lineage>
</organism>
<feature type="region of interest" description="Disordered" evidence="1">
    <location>
        <begin position="1"/>
        <end position="138"/>
    </location>
</feature>
<sequence>MQHEEQDPRHHPHHWEHQQHRRHPEHPSHFQDFRSRWGEPMPPLPPYQESYPDETEQHARRQRYMQEEWLPEQRYERRPPSWEQQPPRSEHPMPFQRDVHFDPSNQRVEDRWFEDPLMPHPRRRPPRHYDGFWQDYED</sequence>
<evidence type="ECO:0000256" key="1">
    <source>
        <dbReference type="SAM" id="MobiDB-lite"/>
    </source>
</evidence>
<dbReference type="STRING" id="1436961.SAMN05421739_103549"/>
<protein>
    <submittedName>
        <fullName evidence="2">Uncharacterized protein</fullName>
    </submittedName>
</protein>
<feature type="compositionally biased region" description="Basic and acidic residues" evidence="1">
    <location>
        <begin position="25"/>
        <end position="37"/>
    </location>
</feature>
<dbReference type="RefSeq" id="WP_092101381.1">
    <property type="nucleotide sequence ID" value="NZ_FOOT01000003.1"/>
</dbReference>
<feature type="compositionally biased region" description="Basic and acidic residues" evidence="1">
    <location>
        <begin position="97"/>
        <end position="114"/>
    </location>
</feature>
<dbReference type="OrthoDB" id="852878at2"/>
<evidence type="ECO:0000313" key="2">
    <source>
        <dbReference type="EMBL" id="SFG76541.1"/>
    </source>
</evidence>
<dbReference type="Proteomes" id="UP000198724">
    <property type="component" value="Unassembled WGS sequence"/>
</dbReference>
<dbReference type="EMBL" id="FOOT01000003">
    <property type="protein sequence ID" value="SFG76541.1"/>
    <property type="molecule type" value="Genomic_DNA"/>
</dbReference>
<accession>A0A1I2UP20</accession>
<reference evidence="3" key="1">
    <citation type="submission" date="2016-10" db="EMBL/GenBank/DDBJ databases">
        <authorList>
            <person name="Varghese N."/>
            <person name="Submissions S."/>
        </authorList>
    </citation>
    <scope>NUCLEOTIDE SEQUENCE [LARGE SCALE GENOMIC DNA]</scope>
    <source>
        <strain evidence="3">LP51</strain>
    </source>
</reference>
<keyword evidence="3" id="KW-1185">Reference proteome</keyword>
<gene>
    <name evidence="2" type="ORF">SAMN05421739_103549</name>
</gene>
<feature type="compositionally biased region" description="Basic residues" evidence="1">
    <location>
        <begin position="10"/>
        <end position="24"/>
    </location>
</feature>
<name>A0A1I2UP20_9BACT</name>
<feature type="compositionally biased region" description="Basic and acidic residues" evidence="1">
    <location>
        <begin position="71"/>
        <end position="80"/>
    </location>
</feature>
<proteinExistence type="predicted"/>
<evidence type="ECO:0000313" key="3">
    <source>
        <dbReference type="Proteomes" id="UP000198724"/>
    </source>
</evidence>
<dbReference type="AlphaFoldDB" id="A0A1I2UP20"/>